<protein>
    <submittedName>
        <fullName evidence="1">Uncharacterized protein</fullName>
    </submittedName>
</protein>
<evidence type="ECO:0000313" key="2">
    <source>
        <dbReference type="Proteomes" id="UP000070089"/>
    </source>
</evidence>
<sequence length="40" mass="4557">MRLSLTLLLLADDANDCTPLLQVEHSARHTTRLLLNQELK</sequence>
<dbReference type="VEuPathDB" id="GiardiaDB:QR46_0003"/>
<reference evidence="1 2" key="1">
    <citation type="journal article" date="2015" name="Mol. Biochem. Parasitol.">
        <title>Identification of polymorphic genes for use in assemblage B genotyping assays through comparative genomics of multiple assemblage B Giardia duodenalis isolates.</title>
        <authorList>
            <person name="Wielinga C."/>
            <person name="Thompson R.C."/>
            <person name="Monis P."/>
            <person name="Ryan U."/>
        </authorList>
    </citation>
    <scope>NUCLEOTIDE SEQUENCE [LARGE SCALE GENOMIC DNA]</scope>
    <source>
        <strain evidence="1 2">BAH15c1</strain>
    </source>
</reference>
<dbReference type="Proteomes" id="UP000070089">
    <property type="component" value="Unassembled WGS sequence"/>
</dbReference>
<dbReference type="EMBL" id="JXTI01000001">
    <property type="protein sequence ID" value="KWX15865.1"/>
    <property type="molecule type" value="Genomic_DNA"/>
</dbReference>
<proteinExistence type="predicted"/>
<dbReference type="AlphaFoldDB" id="A0A132P0K7"/>
<evidence type="ECO:0000313" key="1">
    <source>
        <dbReference type="EMBL" id="KWX15865.1"/>
    </source>
</evidence>
<comment type="caution">
    <text evidence="1">The sequence shown here is derived from an EMBL/GenBank/DDBJ whole genome shotgun (WGS) entry which is preliminary data.</text>
</comment>
<organism evidence="1 2">
    <name type="scientific">Giardia duodenalis assemblage B</name>
    <dbReference type="NCBI Taxonomy" id="1394984"/>
    <lineage>
        <taxon>Eukaryota</taxon>
        <taxon>Metamonada</taxon>
        <taxon>Diplomonadida</taxon>
        <taxon>Hexamitidae</taxon>
        <taxon>Giardiinae</taxon>
        <taxon>Giardia</taxon>
    </lineage>
</organism>
<name>A0A132P0K7_GIAIN</name>
<accession>A0A132P0K7</accession>
<gene>
    <name evidence="1" type="ORF">QR46_0003</name>
</gene>